<evidence type="ECO:0000313" key="3">
    <source>
        <dbReference type="Proteomes" id="UP001162480"/>
    </source>
</evidence>
<protein>
    <submittedName>
        <fullName evidence="2">Uncharacterized protein</fullName>
    </submittedName>
</protein>
<organism evidence="2 3">
    <name type="scientific">Octopus vulgaris</name>
    <name type="common">Common octopus</name>
    <dbReference type="NCBI Taxonomy" id="6645"/>
    <lineage>
        <taxon>Eukaryota</taxon>
        <taxon>Metazoa</taxon>
        <taxon>Spiralia</taxon>
        <taxon>Lophotrochozoa</taxon>
        <taxon>Mollusca</taxon>
        <taxon>Cephalopoda</taxon>
        <taxon>Coleoidea</taxon>
        <taxon>Octopodiformes</taxon>
        <taxon>Octopoda</taxon>
        <taxon>Incirrata</taxon>
        <taxon>Octopodidae</taxon>
        <taxon>Octopus</taxon>
    </lineage>
</organism>
<name>A0AA36AUA6_OCTVU</name>
<feature type="compositionally biased region" description="Polar residues" evidence="1">
    <location>
        <begin position="112"/>
        <end position="122"/>
    </location>
</feature>
<reference evidence="2" key="1">
    <citation type="submission" date="2023-08" db="EMBL/GenBank/DDBJ databases">
        <authorList>
            <person name="Alioto T."/>
            <person name="Alioto T."/>
            <person name="Gomez Garrido J."/>
        </authorList>
    </citation>
    <scope>NUCLEOTIDE SEQUENCE</scope>
</reference>
<evidence type="ECO:0000313" key="2">
    <source>
        <dbReference type="EMBL" id="CAI9722229.1"/>
    </source>
</evidence>
<dbReference type="Proteomes" id="UP001162480">
    <property type="component" value="Chromosome 4"/>
</dbReference>
<keyword evidence="3" id="KW-1185">Reference proteome</keyword>
<dbReference type="AlphaFoldDB" id="A0AA36AUA6"/>
<dbReference type="EMBL" id="OX597817">
    <property type="protein sequence ID" value="CAI9722229.1"/>
    <property type="molecule type" value="Genomic_DNA"/>
</dbReference>
<gene>
    <name evidence="2" type="ORF">OCTVUL_1B014925</name>
</gene>
<proteinExistence type="predicted"/>
<evidence type="ECO:0000256" key="1">
    <source>
        <dbReference type="SAM" id="MobiDB-lite"/>
    </source>
</evidence>
<accession>A0AA36AUA6</accession>
<feature type="region of interest" description="Disordered" evidence="1">
    <location>
        <begin position="66"/>
        <end position="142"/>
    </location>
</feature>
<feature type="compositionally biased region" description="Polar residues" evidence="1">
    <location>
        <begin position="92"/>
        <end position="101"/>
    </location>
</feature>
<sequence>MDSCISPSNAPENSTVSQFYTNSLTCQIVSQSKFSEEVFNKVKPLFLEIDSNMMSLSPVNSHIPTTEVEDTEKDGSYNFLSTPPPSEKTTEHLQLNETSPDPQLPTEKADQTEVNYEDQCSSEFKAKSQESEYLTPLSSPRIDAQTQTDFQQNVVDASTSPIVFPQTDQMIQCDIINSHTESADVEVSEAAT</sequence>